<accession>A0ACB8AW66</accession>
<sequence length="373" mass="41271">MQSDPGPKETPTRPSTSKMTEALKSTPHNRGSAVRSENLQHTGVQVLDVRPWIARDVERAQLCKIDAMLDFLLRRCWEQKNGSSPNLKPPSAEKLRDLCLKTVLPICNGKPVNGVKTTDIKGHLGDYAEALVEKARYKPFISAFNIALEALRHTRVAGLPDEYGEPIIFQQNDPSEMHQTHRGRTSRRKPDVVIIPTKISKRVVTEELLSKKGTRSEQATRARKAAQIKTAPWIEYAREHAAQKPPSRLNWEDILGVIEFKSKGQKLKEPPTSYPVPARELPSDYYLSTADLKALEPADDAEMINEMIDPQGTSAPGEVPPSSEANARSDAPNSGTRTKSATSASKLKRRSIPPEPSNASVEQGGKAHRKSQC</sequence>
<comment type="caution">
    <text evidence="1">The sequence shown here is derived from an EMBL/GenBank/DDBJ whole genome shotgun (WGS) entry which is preliminary data.</text>
</comment>
<dbReference type="EMBL" id="MU266990">
    <property type="protein sequence ID" value="KAH7917620.1"/>
    <property type="molecule type" value="Genomic_DNA"/>
</dbReference>
<gene>
    <name evidence="1" type="ORF">BV22DRAFT_933098</name>
</gene>
<proteinExistence type="predicted"/>
<evidence type="ECO:0000313" key="1">
    <source>
        <dbReference type="EMBL" id="KAH7917620.1"/>
    </source>
</evidence>
<dbReference type="Proteomes" id="UP000790709">
    <property type="component" value="Unassembled WGS sequence"/>
</dbReference>
<evidence type="ECO:0000313" key="2">
    <source>
        <dbReference type="Proteomes" id="UP000790709"/>
    </source>
</evidence>
<protein>
    <submittedName>
        <fullName evidence="1">Uncharacterized protein</fullName>
    </submittedName>
</protein>
<name>A0ACB8AW66_9AGAM</name>
<organism evidence="1 2">
    <name type="scientific">Leucogyrophana mollusca</name>
    <dbReference type="NCBI Taxonomy" id="85980"/>
    <lineage>
        <taxon>Eukaryota</taxon>
        <taxon>Fungi</taxon>
        <taxon>Dikarya</taxon>
        <taxon>Basidiomycota</taxon>
        <taxon>Agaricomycotina</taxon>
        <taxon>Agaricomycetes</taxon>
        <taxon>Agaricomycetidae</taxon>
        <taxon>Boletales</taxon>
        <taxon>Boletales incertae sedis</taxon>
        <taxon>Leucogyrophana</taxon>
    </lineage>
</organism>
<reference evidence="1" key="1">
    <citation type="journal article" date="2021" name="New Phytol.">
        <title>Evolutionary innovations through gain and loss of genes in the ectomycorrhizal Boletales.</title>
        <authorList>
            <person name="Wu G."/>
            <person name="Miyauchi S."/>
            <person name="Morin E."/>
            <person name="Kuo A."/>
            <person name="Drula E."/>
            <person name="Varga T."/>
            <person name="Kohler A."/>
            <person name="Feng B."/>
            <person name="Cao Y."/>
            <person name="Lipzen A."/>
            <person name="Daum C."/>
            <person name="Hundley H."/>
            <person name="Pangilinan J."/>
            <person name="Johnson J."/>
            <person name="Barry K."/>
            <person name="LaButti K."/>
            <person name="Ng V."/>
            <person name="Ahrendt S."/>
            <person name="Min B."/>
            <person name="Choi I.G."/>
            <person name="Park H."/>
            <person name="Plett J.M."/>
            <person name="Magnuson J."/>
            <person name="Spatafora J.W."/>
            <person name="Nagy L.G."/>
            <person name="Henrissat B."/>
            <person name="Grigoriev I.V."/>
            <person name="Yang Z.L."/>
            <person name="Xu J."/>
            <person name="Martin F.M."/>
        </authorList>
    </citation>
    <scope>NUCLEOTIDE SEQUENCE</scope>
    <source>
        <strain evidence="1">KUC20120723A-06</strain>
    </source>
</reference>
<keyword evidence="2" id="KW-1185">Reference proteome</keyword>